<sequence>MSDPVSGLLGAVLLRTILVGAVLVVMRFLAEGIYQPALALGGVLAVFAYMRITDAALLE</sequence>
<comment type="caution">
    <text evidence="2">The sequence shown here is derived from an EMBL/GenBank/DDBJ whole genome shotgun (WGS) entry which is preliminary data.</text>
</comment>
<feature type="transmembrane region" description="Helical" evidence="1">
    <location>
        <begin position="33"/>
        <end position="52"/>
    </location>
</feature>
<evidence type="ECO:0000256" key="1">
    <source>
        <dbReference type="SAM" id="Phobius"/>
    </source>
</evidence>
<evidence type="ECO:0000313" key="3">
    <source>
        <dbReference type="Proteomes" id="UP000437065"/>
    </source>
</evidence>
<dbReference type="RefSeq" id="WP_159669541.1">
    <property type="nucleotide sequence ID" value="NZ_WUUS01000010.1"/>
</dbReference>
<name>A0A6B0T1Q4_9EURY</name>
<dbReference type="AlphaFoldDB" id="A0A6B0T1Q4"/>
<feature type="transmembrane region" description="Helical" evidence="1">
    <location>
        <begin position="6"/>
        <end position="26"/>
    </location>
</feature>
<keyword evidence="1" id="KW-1133">Transmembrane helix</keyword>
<keyword evidence="1" id="KW-0812">Transmembrane</keyword>
<dbReference type="Proteomes" id="UP000437065">
    <property type="component" value="Unassembled WGS sequence"/>
</dbReference>
<accession>A0A6B0T1Q4</accession>
<gene>
    <name evidence="2" type="ORF">GRX01_15370</name>
</gene>
<evidence type="ECO:0000313" key="2">
    <source>
        <dbReference type="EMBL" id="MXR42713.1"/>
    </source>
</evidence>
<organism evidence="2 3">
    <name type="scientific">Halobaculum saliterrae</name>
    <dbReference type="NCBI Taxonomy" id="2073113"/>
    <lineage>
        <taxon>Archaea</taxon>
        <taxon>Methanobacteriati</taxon>
        <taxon>Methanobacteriota</taxon>
        <taxon>Stenosarchaea group</taxon>
        <taxon>Halobacteria</taxon>
        <taxon>Halobacteriales</taxon>
        <taxon>Haloferacaceae</taxon>
        <taxon>Halobaculum</taxon>
    </lineage>
</organism>
<protein>
    <submittedName>
        <fullName evidence="2">Uncharacterized protein</fullName>
    </submittedName>
</protein>
<proteinExistence type="predicted"/>
<reference evidence="2 3" key="1">
    <citation type="submission" date="2019-12" db="EMBL/GenBank/DDBJ databases">
        <title>Isolation and characterization of three novel carbon monoxide-oxidizing members of Halobacteria from salione crusts and soils.</title>
        <authorList>
            <person name="Myers M.R."/>
            <person name="King G.M."/>
        </authorList>
    </citation>
    <scope>NUCLEOTIDE SEQUENCE [LARGE SCALE GENOMIC DNA]</scope>
    <source>
        <strain evidence="2 3">WSA2</strain>
    </source>
</reference>
<keyword evidence="1" id="KW-0472">Membrane</keyword>
<keyword evidence="3" id="KW-1185">Reference proteome</keyword>
<dbReference type="EMBL" id="WUUS01000010">
    <property type="protein sequence ID" value="MXR42713.1"/>
    <property type="molecule type" value="Genomic_DNA"/>
</dbReference>